<feature type="domain" description="Rhodanese" evidence="3">
    <location>
        <begin position="169"/>
        <end position="282"/>
    </location>
</feature>
<dbReference type="RefSeq" id="WP_118912635.1">
    <property type="nucleotide sequence ID" value="NZ_CBCRVH010000006.1"/>
</dbReference>
<keyword evidence="2" id="KW-0677">Repeat</keyword>
<dbReference type="Pfam" id="PF00581">
    <property type="entry name" value="Rhodanese"/>
    <property type="match status" value="2"/>
</dbReference>
<comment type="caution">
    <text evidence="4">The sequence shown here is derived from an EMBL/GenBank/DDBJ whole genome shotgun (WGS) entry which is preliminary data.</text>
</comment>
<dbReference type="InterPro" id="IPR045078">
    <property type="entry name" value="TST/MPST-like"/>
</dbReference>
<dbReference type="EMBL" id="QWLM01000003">
    <property type="protein sequence ID" value="RHW47065.1"/>
    <property type="molecule type" value="Genomic_DNA"/>
</dbReference>
<name>A0A417Z8U3_9MICO</name>
<evidence type="ECO:0000259" key="3">
    <source>
        <dbReference type="PROSITE" id="PS50206"/>
    </source>
</evidence>
<evidence type="ECO:0000313" key="5">
    <source>
        <dbReference type="Proteomes" id="UP000285376"/>
    </source>
</evidence>
<accession>A0A417Z8U3</accession>
<dbReference type="AlphaFoldDB" id="A0A417Z8U3"/>
<dbReference type="InterPro" id="IPR001763">
    <property type="entry name" value="Rhodanese-like_dom"/>
</dbReference>
<evidence type="ECO:0000256" key="2">
    <source>
        <dbReference type="ARBA" id="ARBA00022737"/>
    </source>
</evidence>
<sequence length="287" mass="30677">MTRLPHPLVSATRLKQRLDAGEPSTLLDARWVLGGESQRHAYDESHLPGARWVEFDDALTGTPGDGGEGGRHPMPNRKSFQSAMRAAGVMNDVPVVVYDASNSLAAARAWWLLRYFGKLDVQVLDGGFDAWVAAGGDVVPGEDTPAEEGDFVATPRQLTAVDAEGAADLADRHLLIDARSPERFAGQNEPVDAVAGRIPGAVNIPALSNVGPDGRFLSTDDLAMRFTAKGLPTHQRVGVYCGSGVQAMHLALALEVSGVFPDPAVYVGSWSDWITDPDRPVESDAWT</sequence>
<gene>
    <name evidence="4" type="ORF">D1832_03465</name>
</gene>
<dbReference type="PANTHER" id="PTHR11364:SF27">
    <property type="entry name" value="SULFURTRANSFERASE"/>
    <property type="match status" value="1"/>
</dbReference>
<dbReference type="GO" id="GO:0004792">
    <property type="term" value="F:thiosulfate-cyanide sulfurtransferase activity"/>
    <property type="evidence" value="ECO:0007669"/>
    <property type="project" value="InterPro"/>
</dbReference>
<protein>
    <submittedName>
        <fullName evidence="4">Sulfurtransferase</fullName>
    </submittedName>
</protein>
<dbReference type="PROSITE" id="PS00380">
    <property type="entry name" value="RHODANESE_1"/>
    <property type="match status" value="1"/>
</dbReference>
<feature type="domain" description="Rhodanese" evidence="3">
    <location>
        <begin position="20"/>
        <end position="140"/>
    </location>
</feature>
<dbReference type="InterPro" id="IPR036873">
    <property type="entry name" value="Rhodanese-like_dom_sf"/>
</dbReference>
<dbReference type="CDD" id="cd01449">
    <property type="entry name" value="TST_Repeat_2"/>
    <property type="match status" value="1"/>
</dbReference>
<evidence type="ECO:0000313" key="4">
    <source>
        <dbReference type="EMBL" id="RHW47065.1"/>
    </source>
</evidence>
<evidence type="ECO:0000256" key="1">
    <source>
        <dbReference type="ARBA" id="ARBA00022679"/>
    </source>
</evidence>
<dbReference type="InterPro" id="IPR001307">
    <property type="entry name" value="Thiosulphate_STrfase_CS"/>
</dbReference>
<dbReference type="SUPFAM" id="SSF52821">
    <property type="entry name" value="Rhodanese/Cell cycle control phosphatase"/>
    <property type="match status" value="2"/>
</dbReference>
<dbReference type="SMART" id="SM00450">
    <property type="entry name" value="RHOD"/>
    <property type="match status" value="2"/>
</dbReference>
<dbReference type="CDD" id="cd01448">
    <property type="entry name" value="TST_Repeat_1"/>
    <property type="match status" value="1"/>
</dbReference>
<proteinExistence type="predicted"/>
<dbReference type="PROSITE" id="PS50206">
    <property type="entry name" value="RHODANESE_3"/>
    <property type="match status" value="2"/>
</dbReference>
<dbReference type="Gene3D" id="3.40.250.10">
    <property type="entry name" value="Rhodanese-like domain"/>
    <property type="match status" value="2"/>
</dbReference>
<keyword evidence="1 4" id="KW-0808">Transferase</keyword>
<dbReference type="PANTHER" id="PTHR11364">
    <property type="entry name" value="THIOSULFATE SULFERTANSFERASE"/>
    <property type="match status" value="1"/>
</dbReference>
<reference evidence="4 5" key="1">
    <citation type="submission" date="2018-08" db="EMBL/GenBank/DDBJ databases">
        <title>Whole genome sequence analysis of Dermacoccus abyssi bacteria isolated from Deep Mariana trench Micromonospora spp reveals genes involved in the environmental adaptation and production of secondary metabolites.</title>
        <authorList>
            <person name="Abdel-Mageed W.M."/>
            <person name="Lehri B."/>
            <person name="Nouioui I."/>
            <person name="Goodfellow I."/>
            <person name="Jaspars M."/>
            <person name="Karlyshev A."/>
        </authorList>
    </citation>
    <scope>NUCLEOTIDE SEQUENCE [LARGE SCALE GENOMIC DNA]</scope>
    <source>
        <strain evidence="4 5">MT1.1</strain>
    </source>
</reference>
<dbReference type="Proteomes" id="UP000285376">
    <property type="component" value="Unassembled WGS sequence"/>
</dbReference>
<organism evidence="4 5">
    <name type="scientific">Dermacoccus abyssi</name>
    <dbReference type="NCBI Taxonomy" id="322596"/>
    <lineage>
        <taxon>Bacteria</taxon>
        <taxon>Bacillati</taxon>
        <taxon>Actinomycetota</taxon>
        <taxon>Actinomycetes</taxon>
        <taxon>Micrococcales</taxon>
        <taxon>Dermacoccaceae</taxon>
        <taxon>Dermacoccus</taxon>
    </lineage>
</organism>